<keyword evidence="3" id="KW-1185">Reference proteome</keyword>
<proteinExistence type="predicted"/>
<feature type="repeat" description="WD" evidence="1">
    <location>
        <begin position="813"/>
        <end position="848"/>
    </location>
</feature>
<dbReference type="PANTHER" id="PTHR19879">
    <property type="entry name" value="TRANSCRIPTION INITIATION FACTOR TFIID"/>
    <property type="match status" value="1"/>
</dbReference>
<dbReference type="InterPro" id="IPR001680">
    <property type="entry name" value="WD40_rpt"/>
</dbReference>
<dbReference type="EMBL" id="VUOC01000004">
    <property type="protein sequence ID" value="KAA2238822.1"/>
    <property type="molecule type" value="Genomic_DNA"/>
</dbReference>
<dbReference type="InterPro" id="IPR016024">
    <property type="entry name" value="ARM-type_fold"/>
</dbReference>
<dbReference type="Gene3D" id="1.25.10.10">
    <property type="entry name" value="Leucine-rich Repeat Variant"/>
    <property type="match status" value="1"/>
</dbReference>
<reference evidence="2 3" key="2">
    <citation type="submission" date="2019-09" db="EMBL/GenBank/DDBJ databases">
        <authorList>
            <person name="Jin C."/>
        </authorList>
    </citation>
    <scope>NUCLEOTIDE SEQUENCE [LARGE SCALE GENOMIC DNA]</scope>
    <source>
        <strain evidence="2 3">BN140078</strain>
    </source>
</reference>
<dbReference type="SUPFAM" id="SSF82171">
    <property type="entry name" value="DPP6 N-terminal domain-like"/>
    <property type="match status" value="1"/>
</dbReference>
<evidence type="ECO:0000313" key="3">
    <source>
        <dbReference type="Proteomes" id="UP000324611"/>
    </source>
</evidence>
<evidence type="ECO:0000313" key="2">
    <source>
        <dbReference type="EMBL" id="KAA2238822.1"/>
    </source>
</evidence>
<dbReference type="PROSITE" id="PS50082">
    <property type="entry name" value="WD_REPEATS_2"/>
    <property type="match status" value="2"/>
</dbReference>
<dbReference type="SUPFAM" id="SSF51004">
    <property type="entry name" value="C-terminal (heme d1) domain of cytochrome cd1-nitrite reductase"/>
    <property type="match status" value="1"/>
</dbReference>
<dbReference type="InterPro" id="IPR011989">
    <property type="entry name" value="ARM-like"/>
</dbReference>
<protein>
    <submittedName>
        <fullName evidence="2">WD40 repeat domain-containing protein</fullName>
    </submittedName>
</protein>
<dbReference type="Pfam" id="PF00400">
    <property type="entry name" value="WD40"/>
    <property type="match status" value="2"/>
</dbReference>
<accession>A0A5B2VKK0</accession>
<dbReference type="InterPro" id="IPR011048">
    <property type="entry name" value="Haem_d1_sf"/>
</dbReference>
<dbReference type="PROSITE" id="PS50294">
    <property type="entry name" value="WD_REPEATS_REGION"/>
    <property type="match status" value="2"/>
</dbReference>
<keyword evidence="1" id="KW-0853">WD repeat</keyword>
<dbReference type="InterPro" id="IPR011047">
    <property type="entry name" value="Quinoprotein_ADH-like_sf"/>
</dbReference>
<comment type="caution">
    <text evidence="2">The sequence shown here is derived from an EMBL/GenBank/DDBJ whole genome shotgun (WGS) entry which is preliminary data.</text>
</comment>
<dbReference type="SUPFAM" id="SSF50998">
    <property type="entry name" value="Quinoprotein alcohol dehydrogenase-like"/>
    <property type="match status" value="1"/>
</dbReference>
<organism evidence="2 3">
    <name type="scientific">Chitinophaga agrisoli</name>
    <dbReference type="NCBI Taxonomy" id="2607653"/>
    <lineage>
        <taxon>Bacteria</taxon>
        <taxon>Pseudomonadati</taxon>
        <taxon>Bacteroidota</taxon>
        <taxon>Chitinophagia</taxon>
        <taxon>Chitinophagales</taxon>
        <taxon>Chitinophagaceae</taxon>
        <taxon>Chitinophaga</taxon>
    </lineage>
</organism>
<evidence type="ECO:0000256" key="1">
    <source>
        <dbReference type="PROSITE-ProRule" id="PRU00221"/>
    </source>
</evidence>
<reference evidence="2 3" key="1">
    <citation type="submission" date="2019-09" db="EMBL/GenBank/DDBJ databases">
        <title>Chitinophaga ginsengihumi sp. nov., isolated from soil of ginseng rhizosphere.</title>
        <authorList>
            <person name="Lee J."/>
        </authorList>
    </citation>
    <scope>NUCLEOTIDE SEQUENCE [LARGE SCALE GENOMIC DNA]</scope>
    <source>
        <strain evidence="2 3">BN140078</strain>
    </source>
</reference>
<feature type="repeat" description="WD" evidence="1">
    <location>
        <begin position="493"/>
        <end position="534"/>
    </location>
</feature>
<dbReference type="SUPFAM" id="SSF48371">
    <property type="entry name" value="ARM repeat"/>
    <property type="match status" value="1"/>
</dbReference>
<dbReference type="Gene3D" id="2.130.10.10">
    <property type="entry name" value="YVTN repeat-like/Quinoprotein amine dehydrogenase"/>
    <property type="match status" value="3"/>
</dbReference>
<dbReference type="SMART" id="SM00320">
    <property type="entry name" value="WD40"/>
    <property type="match status" value="6"/>
</dbReference>
<dbReference type="Proteomes" id="UP000324611">
    <property type="component" value="Unassembled WGS sequence"/>
</dbReference>
<dbReference type="RefSeq" id="WP_149840001.1">
    <property type="nucleotide sequence ID" value="NZ_VUOC01000004.1"/>
</dbReference>
<name>A0A5B2VKK0_9BACT</name>
<dbReference type="InterPro" id="IPR015943">
    <property type="entry name" value="WD40/YVTN_repeat-like_dom_sf"/>
</dbReference>
<dbReference type="PANTHER" id="PTHR19879:SF9">
    <property type="entry name" value="TRANSCRIPTION INITIATION FACTOR TFIID SUBUNIT 5"/>
    <property type="match status" value="1"/>
</dbReference>
<gene>
    <name evidence="2" type="ORF">F0L74_21650</name>
</gene>
<sequence length="1503" mass="168440">MRYLIIVLLWAPPFKVFSQSTKDCLLILQKANTAIEKRDFSLALTKLRAYKICDPEAAPEADRTILYVFDLIRAERDSAVEARNEALRQKKIAIDLGEREKKANRETKKQYEIAQNLLGDKYLAKARIALSNNDFNTAIVNIDSSLKIGRSREAELLISQVLNKIPPSLLDKMDAISDFSINPADENIVAYLGFVDNYRQEAKLKLLNRKQKSVAEVDGRFMAFAFSPDGKYLYAATQLKYELIKGANLDAKYEYEAGVIKFSNTLKPLDTIRIRSIAIKNQGGFLSVRDSSVYDARNYSRIDFTSDEKYMILSGYASESYMRSISNAMPHHLRTWIDLSSGKIMHDVGDEELSSFGHYRAITLMLNKEEIVRDGTDDVYIIDLKNNTRRKIGRHWSSINDMSVSPDRRQIACVGDDNRVTVLTREGDDWIVSSFTVSAQAYCEQVIFVDDNNIAVTRSDNLITLLSLKGDSGRNNIVLDGNTAWRNFGAQDFIGHTGKINCLSISPDRKWLVTSGEDNSARLWSLNESSNIALWGSKRGVVKAQFDRSGSLISASTDGTLLAYNLSESLRFNISSNPWRPRNEKAVPDVTWDEGGDLTRAVIRQELGLCRDIIFDKEKNILYSIDYGDSATVWEWKGRLRPIERIKRSALDSTEKLYFLDGDMKHFVEVVQSSRLILHGFSGKVDSSRTAFGRFSASGKYFVWYNLSDQKLVIWNTDNPNSPYQSYDFVGTAGPNMEELKFSDNEEAFAFPCYHDGPAIGIVSLKLAKSFLYIKDITGYSFDISPNGRSIVAAGRTGEVYHYSFVDNYERILGRHSRYVSSVAFSRDGEYVASGSRDRSVRIWPISNTVGDYSYLSFTNPVERVLFSPGGEQLLIAAGNGVHSLYFPGREIVNLFNSAVLAERTANAGIRNSRIANRTYNSPLGILPAKNAGTRLNYVSRVLGRNMDLSATRMKSLQDVICFKKNPYTEKLRAVFELSAFGSRALNCIDAIFEAHPSEVNFGTDELHDAICTELLSYTGRTTGRELIGSCQRVNNKWSKVAILQALSRPEFASKEVNTFLINNFNSEDNDIRIMSAVALPPSLLNTRAMEIMAEAVYEGHDLRDDCNEKMQLYGKNAVPYLIHCLQAKGGNYDDSPADLARKSLVAMPFDPSKIIIDSLNTERSSLEFKAELAGVLAERGRRSPEVLKLYLAIIKQAEDNKQLDQSLESIIYAIGSYGPSAAEAIPVLVDLMRNDKGTELYFPLSTALGNIGPKAVPAIFNALPNVGQKTKRYFYKALQSYPDSSKIVLPYLVEDLKHCNDFDCEELLELLAKFGNDAASALPVLFEKLKERNDYVIDDVVTAIGNINQQPIESAGAIVEVIERISNLPELEGYIASEAAIEQLKIKGVPVNVLMVVGDLDDMYREKSIFRNILYGRLGADIMTKYGDLILNACLSDAPHYCDKAYYFSDCCEALKKLSIYPEGIEERLIAVMGRVRCCFNLVNAIQPTIDFVRATRIAKGK</sequence>